<dbReference type="RefSeq" id="WP_185126586.1">
    <property type="nucleotide sequence ID" value="NZ_CAJEWD010000009.1"/>
</dbReference>
<gene>
    <name evidence="1" type="primary">nagB_2</name>
    <name evidence="1" type="ORF">JEODO184_02079</name>
</gene>
<accession>A0A6V7RR65</accession>
<dbReference type="SUPFAM" id="SSF100950">
    <property type="entry name" value="NagB/RpiA/CoA transferase-like"/>
    <property type="match status" value="1"/>
</dbReference>
<dbReference type="Proteomes" id="UP000589351">
    <property type="component" value="Unassembled WGS sequence"/>
</dbReference>
<protein>
    <submittedName>
        <fullName evidence="1">Glucosamine-6-phosphate deaminase</fullName>
    </submittedName>
</protein>
<dbReference type="EMBL" id="CAJEWD010000009">
    <property type="protein sequence ID" value="CAD2081244.1"/>
    <property type="molecule type" value="Genomic_DNA"/>
</dbReference>
<organism evidence="1 2">
    <name type="scientific">Jeotgalicoccus meleagridis</name>
    <dbReference type="NCBI Taxonomy" id="2759181"/>
    <lineage>
        <taxon>Bacteria</taxon>
        <taxon>Bacillati</taxon>
        <taxon>Bacillota</taxon>
        <taxon>Bacilli</taxon>
        <taxon>Bacillales</taxon>
        <taxon>Staphylococcaceae</taxon>
        <taxon>Jeotgalicoccus</taxon>
    </lineage>
</organism>
<dbReference type="InterPro" id="IPR037171">
    <property type="entry name" value="NagB/RpiA_transferase-like"/>
</dbReference>
<keyword evidence="2" id="KW-1185">Reference proteome</keyword>
<dbReference type="AlphaFoldDB" id="A0A6V7RR65"/>
<evidence type="ECO:0000313" key="2">
    <source>
        <dbReference type="Proteomes" id="UP000589351"/>
    </source>
</evidence>
<sequence length="192" mass="21338">MAMNFKIFESKEVADLYLADLMRKQIHNNPESILAVDTHEELSAAYEKFVGEVKNHPADLSEVQVYAVGKDGLDIFKKLDLPSSQIYTGGTAEDLDNKGKKKVNVAVLNLNNNKKVGFNNDNDDLFKAKEMFIYATGSNSSEVVRALYEAPLDGGSNLSDIKNHRMVTVIIDTDAAADLDSDIVDYYTYKFA</sequence>
<reference evidence="1 2" key="1">
    <citation type="submission" date="2020-07" db="EMBL/GenBank/DDBJ databases">
        <authorList>
            <person name="Criscuolo A."/>
        </authorList>
    </citation>
    <scope>NUCLEOTIDE SEQUENCE [LARGE SCALE GENOMIC DNA]</scope>
    <source>
        <strain evidence="1">CIP111649</strain>
    </source>
</reference>
<comment type="caution">
    <text evidence="1">The sequence shown here is derived from an EMBL/GenBank/DDBJ whole genome shotgun (WGS) entry which is preliminary data.</text>
</comment>
<proteinExistence type="predicted"/>
<name>A0A6V7RR65_9STAP</name>
<evidence type="ECO:0000313" key="1">
    <source>
        <dbReference type="EMBL" id="CAD2081244.1"/>
    </source>
</evidence>